<dbReference type="PANTHER" id="PTHR32060:SF30">
    <property type="entry name" value="CARBOXY-TERMINAL PROCESSING PROTEASE CTPA"/>
    <property type="match status" value="1"/>
</dbReference>
<gene>
    <name evidence="3" type="ORF">K1X11_017800</name>
</gene>
<evidence type="ECO:0000313" key="4">
    <source>
        <dbReference type="Proteomes" id="UP000738431"/>
    </source>
</evidence>
<proteinExistence type="predicted"/>
<dbReference type="SUPFAM" id="SSF52096">
    <property type="entry name" value="ClpP/crotonase"/>
    <property type="match status" value="1"/>
</dbReference>
<keyword evidence="1" id="KW-1133">Transmembrane helix</keyword>
<keyword evidence="1" id="KW-0812">Transmembrane</keyword>
<protein>
    <submittedName>
        <fullName evidence="3">S41 family peptidase</fullName>
    </submittedName>
</protein>
<dbReference type="EMBL" id="CP139781">
    <property type="protein sequence ID" value="WRQ86670.1"/>
    <property type="molecule type" value="Genomic_DNA"/>
</dbReference>
<reference evidence="3 4" key="1">
    <citation type="submission" date="2021-08" db="EMBL/GenBank/DDBJ databases">
        <authorList>
            <person name="Zhang D."/>
            <person name="Zhang A."/>
            <person name="Wang L."/>
        </authorList>
    </citation>
    <scope>NUCLEOTIDE SEQUENCE [LARGE SCALE GENOMIC DNA]</scope>
    <source>
        <strain evidence="3 4">WL0086</strain>
    </source>
</reference>
<sequence length="422" mass="46818">MTSTECLRRGGRAWASWWGTAVLVLAVVLSGGCVAPMAGPPEEVVYASAEEKAQAQVEILEEAWELVNDRFYDPAYNGADWPSALHRYVEAAATAEDTAALYDVINDMLDELEDAHTVAMSPAEAWEDYVAERAFVGVNLERVEDRWVVSELRPGSSAEEVGVEVGWIAVARDGEVLTEDGITFTSEPGERYVWTFLDALDVEREVVLEARTLSDRMPPVERRSAEGWVYLRFDEFERDYDAWLQERLMVHRDAPGVVLDLRSNSGGDVSSLERVINQFFDERKAYGAFVSRKGKRRDEKSAWRSGADYGGEVVILIGPGSASSAEILAATMQHYGRATLIGRPTAGVVVASQYHRLRDGGQLQLGTYDFQTLDGTRLEGNGVHPDVDVERTLVDLREGRDPDLGRAVEWLRAKTALARSNL</sequence>
<dbReference type="RefSeq" id="WP_221030507.1">
    <property type="nucleotide sequence ID" value="NZ_CP139781.1"/>
</dbReference>
<dbReference type="InterPro" id="IPR028204">
    <property type="entry name" value="Tricorn_C1"/>
</dbReference>
<organism evidence="3 4">
    <name type="scientific">Actomonas aquatica</name>
    <dbReference type="NCBI Taxonomy" id="2866162"/>
    <lineage>
        <taxon>Bacteria</taxon>
        <taxon>Pseudomonadati</taxon>
        <taxon>Verrucomicrobiota</taxon>
        <taxon>Opitutia</taxon>
        <taxon>Opitutales</taxon>
        <taxon>Opitutaceae</taxon>
        <taxon>Actomonas</taxon>
    </lineage>
</organism>
<evidence type="ECO:0000259" key="2">
    <source>
        <dbReference type="SMART" id="SM00245"/>
    </source>
</evidence>
<dbReference type="InterPro" id="IPR005151">
    <property type="entry name" value="Tail-specific_protease"/>
</dbReference>
<dbReference type="Proteomes" id="UP000738431">
    <property type="component" value="Chromosome"/>
</dbReference>
<evidence type="ECO:0000256" key="1">
    <source>
        <dbReference type="SAM" id="Phobius"/>
    </source>
</evidence>
<dbReference type="InterPro" id="IPR029045">
    <property type="entry name" value="ClpP/crotonase-like_dom_sf"/>
</dbReference>
<reference evidence="3 4" key="2">
    <citation type="submission" date="2023-12" db="EMBL/GenBank/DDBJ databases">
        <title>Description of an unclassified Opitutus bacterium of Verrucomicrobiota.</title>
        <authorList>
            <person name="Zhang D.-F."/>
        </authorList>
    </citation>
    <scope>NUCLEOTIDE SEQUENCE [LARGE SCALE GENOMIC DNA]</scope>
    <source>
        <strain evidence="3 4">WL0086</strain>
    </source>
</reference>
<keyword evidence="4" id="KW-1185">Reference proteome</keyword>
<keyword evidence="1" id="KW-0472">Membrane</keyword>
<dbReference type="Pfam" id="PF03572">
    <property type="entry name" value="Peptidase_S41"/>
    <property type="match status" value="1"/>
</dbReference>
<dbReference type="Gene3D" id="3.30.750.44">
    <property type="match status" value="1"/>
</dbReference>
<dbReference type="PANTHER" id="PTHR32060">
    <property type="entry name" value="TAIL-SPECIFIC PROTEASE"/>
    <property type="match status" value="1"/>
</dbReference>
<evidence type="ECO:0000313" key="3">
    <source>
        <dbReference type="EMBL" id="WRQ86670.1"/>
    </source>
</evidence>
<feature type="transmembrane region" description="Helical" evidence="1">
    <location>
        <begin position="17"/>
        <end position="38"/>
    </location>
</feature>
<dbReference type="Pfam" id="PF14684">
    <property type="entry name" value="Tricorn_C1"/>
    <property type="match status" value="1"/>
</dbReference>
<dbReference type="SMART" id="SM00245">
    <property type="entry name" value="TSPc"/>
    <property type="match status" value="1"/>
</dbReference>
<accession>A0ABZ1C8M5</accession>
<dbReference type="Gene3D" id="3.90.226.10">
    <property type="entry name" value="2-enoyl-CoA Hydratase, Chain A, domain 1"/>
    <property type="match status" value="1"/>
</dbReference>
<feature type="domain" description="Tail specific protease" evidence="2">
    <location>
        <begin position="199"/>
        <end position="390"/>
    </location>
</feature>
<dbReference type="CDD" id="cd07562">
    <property type="entry name" value="Peptidase_S41_TRI"/>
    <property type="match status" value="1"/>
</dbReference>
<name>A0ABZ1C8M5_9BACT</name>